<dbReference type="Pfam" id="PF00067">
    <property type="entry name" value="p450"/>
    <property type="match status" value="1"/>
</dbReference>
<dbReference type="EMBL" id="AESD01001106">
    <property type="protein sequence ID" value="EHJ09265.1"/>
    <property type="molecule type" value="Genomic_DNA"/>
</dbReference>
<dbReference type="AlphaFoldDB" id="G5JEX2"/>
<comment type="similarity">
    <text evidence="2 9">Belongs to the cytochrome P450 family.</text>
</comment>
<evidence type="ECO:0000256" key="6">
    <source>
        <dbReference type="ARBA" id="ARBA00023004"/>
    </source>
</evidence>
<evidence type="ECO:0000256" key="9">
    <source>
        <dbReference type="RuleBase" id="RU000461"/>
    </source>
</evidence>
<keyword evidence="5 9" id="KW-0560">Oxidoreductase</keyword>
<sequence>MTHQREDLYPNPKQFKPERFLERKYSPYEFMPFGQGARRCLGAALAMFELKLVLAYILSNYELTLVDQRPEKIQRKGLGLRPGRGVKMIFQGKK</sequence>
<evidence type="ECO:0000256" key="5">
    <source>
        <dbReference type="ARBA" id="ARBA00023002"/>
    </source>
</evidence>
<evidence type="ECO:0000313" key="10">
    <source>
        <dbReference type="EMBL" id="EHJ09265.1"/>
    </source>
</evidence>
<gene>
    <name evidence="10" type="ORF">CWATWH0003_B309</name>
</gene>
<evidence type="ECO:0000256" key="4">
    <source>
        <dbReference type="ARBA" id="ARBA00022723"/>
    </source>
</evidence>
<dbReference type="SUPFAM" id="SSF48264">
    <property type="entry name" value="Cytochrome P450"/>
    <property type="match status" value="1"/>
</dbReference>
<dbReference type="InterPro" id="IPR001128">
    <property type="entry name" value="Cyt_P450"/>
</dbReference>
<dbReference type="PROSITE" id="PS00086">
    <property type="entry name" value="CYTOCHROME_P450"/>
    <property type="match status" value="1"/>
</dbReference>
<dbReference type="PATRIC" id="fig|423471.3.peg.5575"/>
<dbReference type="GO" id="GO:0004497">
    <property type="term" value="F:monooxygenase activity"/>
    <property type="evidence" value="ECO:0007669"/>
    <property type="project" value="UniProtKB-KW"/>
</dbReference>
<keyword evidence="6 8" id="KW-0408">Iron</keyword>
<keyword evidence="3 8" id="KW-0349">Heme</keyword>
<proteinExistence type="inferred from homology"/>
<evidence type="ECO:0000256" key="3">
    <source>
        <dbReference type="ARBA" id="ARBA00022617"/>
    </source>
</evidence>
<protein>
    <submittedName>
        <fullName evidence="10">Cytochrome P450</fullName>
    </submittedName>
</protein>
<dbReference type="InterPro" id="IPR002401">
    <property type="entry name" value="Cyt_P450_E_grp-I"/>
</dbReference>
<dbReference type="PANTHER" id="PTHR24292:SF102">
    <property type="entry name" value="CYTOCHROME P450 FAMILY-RELATED"/>
    <property type="match status" value="1"/>
</dbReference>
<reference evidence="10 11" key="1">
    <citation type="journal article" date="2011" name="Front. Microbiol.">
        <title>Two Strains of Crocosphaera watsonii with Highly Conserved Genomes are Distinguished by Strain-Specific Features.</title>
        <authorList>
            <person name="Bench S.R."/>
            <person name="Ilikchyan I.N."/>
            <person name="Tripp H.J."/>
            <person name="Zehr J.P."/>
        </authorList>
    </citation>
    <scope>NUCLEOTIDE SEQUENCE [LARGE SCALE GENOMIC DNA]</scope>
    <source>
        <strain evidence="10 11">WH 0003</strain>
    </source>
</reference>
<evidence type="ECO:0000256" key="7">
    <source>
        <dbReference type="ARBA" id="ARBA00023033"/>
    </source>
</evidence>
<evidence type="ECO:0000256" key="8">
    <source>
        <dbReference type="PIRSR" id="PIRSR602401-1"/>
    </source>
</evidence>
<dbReference type="InterPro" id="IPR017972">
    <property type="entry name" value="Cyt_P450_CS"/>
</dbReference>
<dbReference type="GO" id="GO:0005506">
    <property type="term" value="F:iron ion binding"/>
    <property type="evidence" value="ECO:0007669"/>
    <property type="project" value="InterPro"/>
</dbReference>
<evidence type="ECO:0000313" key="11">
    <source>
        <dbReference type="Proteomes" id="UP000003477"/>
    </source>
</evidence>
<accession>G5JEX2</accession>
<dbReference type="InterPro" id="IPR036396">
    <property type="entry name" value="Cyt_P450_sf"/>
</dbReference>
<dbReference type="InterPro" id="IPR050476">
    <property type="entry name" value="Insect_CytP450_Detox"/>
</dbReference>
<comment type="cofactor">
    <cofactor evidence="1 8">
        <name>heme</name>
        <dbReference type="ChEBI" id="CHEBI:30413"/>
    </cofactor>
</comment>
<name>G5JEX2_CROWT</name>
<feature type="binding site" description="axial binding residue" evidence="8">
    <location>
        <position position="40"/>
    </location>
    <ligand>
        <name>heme</name>
        <dbReference type="ChEBI" id="CHEBI:30413"/>
    </ligand>
    <ligandPart>
        <name>Fe</name>
        <dbReference type="ChEBI" id="CHEBI:18248"/>
    </ligandPart>
</feature>
<dbReference type="Proteomes" id="UP000003477">
    <property type="component" value="Unassembled WGS sequence"/>
</dbReference>
<dbReference type="GO" id="GO:0016705">
    <property type="term" value="F:oxidoreductase activity, acting on paired donors, with incorporation or reduction of molecular oxygen"/>
    <property type="evidence" value="ECO:0007669"/>
    <property type="project" value="InterPro"/>
</dbReference>
<dbReference type="Gene3D" id="1.10.630.10">
    <property type="entry name" value="Cytochrome P450"/>
    <property type="match status" value="1"/>
</dbReference>
<dbReference type="GO" id="GO:0020037">
    <property type="term" value="F:heme binding"/>
    <property type="evidence" value="ECO:0007669"/>
    <property type="project" value="InterPro"/>
</dbReference>
<dbReference type="PRINTS" id="PR00463">
    <property type="entry name" value="EP450I"/>
</dbReference>
<keyword evidence="7 9" id="KW-0503">Monooxygenase</keyword>
<evidence type="ECO:0000256" key="1">
    <source>
        <dbReference type="ARBA" id="ARBA00001971"/>
    </source>
</evidence>
<keyword evidence="4 8" id="KW-0479">Metal-binding</keyword>
<dbReference type="PANTHER" id="PTHR24292">
    <property type="entry name" value="CYTOCHROME P450"/>
    <property type="match status" value="1"/>
</dbReference>
<comment type="caution">
    <text evidence="10">The sequence shown here is derived from an EMBL/GenBank/DDBJ whole genome shotgun (WGS) entry which is preliminary data.</text>
</comment>
<organism evidence="10 11">
    <name type="scientific">Crocosphaera watsonii WH 0003</name>
    <dbReference type="NCBI Taxonomy" id="423471"/>
    <lineage>
        <taxon>Bacteria</taxon>
        <taxon>Bacillati</taxon>
        <taxon>Cyanobacteriota</taxon>
        <taxon>Cyanophyceae</taxon>
        <taxon>Oscillatoriophycideae</taxon>
        <taxon>Chroococcales</taxon>
        <taxon>Aphanothecaceae</taxon>
        <taxon>Crocosphaera</taxon>
    </lineage>
</organism>
<evidence type="ECO:0000256" key="2">
    <source>
        <dbReference type="ARBA" id="ARBA00010617"/>
    </source>
</evidence>